<feature type="domain" description="MucB/RseB C-terminal" evidence="7">
    <location>
        <begin position="219"/>
        <end position="311"/>
    </location>
</feature>
<dbReference type="GO" id="GO:0030288">
    <property type="term" value="C:outer membrane-bounded periplasmic space"/>
    <property type="evidence" value="ECO:0007669"/>
    <property type="project" value="TreeGrafter"/>
</dbReference>
<feature type="chain" id="PRO_5018989198" evidence="5">
    <location>
        <begin position="24"/>
        <end position="318"/>
    </location>
</feature>
<accession>A0A448SG22</accession>
<dbReference type="PANTHER" id="PTHR38782">
    <property type="match status" value="1"/>
</dbReference>
<reference evidence="9 10" key="1">
    <citation type="submission" date="2018-12" db="EMBL/GenBank/DDBJ databases">
        <authorList>
            <consortium name="Pathogen Informatics"/>
        </authorList>
    </citation>
    <scope>NUCLEOTIDE SEQUENCE [LARGE SCALE GENOMIC DNA]</scope>
    <source>
        <strain evidence="9 10">NCTC10036</strain>
    </source>
</reference>
<feature type="signal peptide" evidence="5">
    <location>
        <begin position="1"/>
        <end position="23"/>
    </location>
</feature>
<dbReference type="Gene3D" id="3.30.200.100">
    <property type="entry name" value="MucB/RseB, C-terminal domain"/>
    <property type="match status" value="1"/>
</dbReference>
<organism evidence="9 10">
    <name type="scientific">Serratia rubidaea</name>
    <name type="common">Serratia marinorubra</name>
    <dbReference type="NCBI Taxonomy" id="61652"/>
    <lineage>
        <taxon>Bacteria</taxon>
        <taxon>Pseudomonadati</taxon>
        <taxon>Pseudomonadota</taxon>
        <taxon>Gammaproteobacteria</taxon>
        <taxon>Enterobacterales</taxon>
        <taxon>Yersiniaceae</taxon>
        <taxon>Serratia</taxon>
    </lineage>
</organism>
<evidence type="ECO:0000313" key="11">
    <source>
        <dbReference type="Proteomes" id="UP000624159"/>
    </source>
</evidence>
<dbReference type="Gene3D" id="2.50.20.10">
    <property type="entry name" value="Lipoprotein localisation LolA/LolB/LppX"/>
    <property type="match status" value="1"/>
</dbReference>
<evidence type="ECO:0000256" key="3">
    <source>
        <dbReference type="ARBA" id="ARBA00022729"/>
    </source>
</evidence>
<sequence>MKQLWFSVCLLTGSLLYSNTAPAQTASGALLQQMSSASRSLNYELAYISITKQGIESLRYRHALVEQQALGQLLHMDGPRREVLQRGDGISYFEPGLEPFTLSGDHIVDALPSIVYADFTRLAKYYDFISVGRTRISDRPCEVIRVVARDGSRYSYIVWMDEETKLPLRVDLLDRNGETLEQYRVISFTVGEEVQNALSGLLKASLPPLISLPALDNVKLGWDTVWLPAGVSEVARNRRKLPNVSVPVETRLYSDGLFSFSVNVSPAGSGVGTQLYRQGRRTIQTELRNGKEITIVGEVPPSTAKRIADGISFRGSSK</sequence>
<dbReference type="EMBL" id="JADULK010000018">
    <property type="protein sequence ID" value="MBH1932448.1"/>
    <property type="molecule type" value="Genomic_DNA"/>
</dbReference>
<reference evidence="8 11" key="2">
    <citation type="submission" date="2020-11" db="EMBL/GenBank/DDBJ databases">
        <title>Enhanced detection system for hospital associated transmission using whole genome sequencing surveillance.</title>
        <authorList>
            <person name="Harrison L.H."/>
            <person name="Van Tyne D."/>
            <person name="Marsh J.W."/>
            <person name="Griffith M.P."/>
            <person name="Snyder D.J."/>
            <person name="Cooper V.S."/>
            <person name="Mustapha M."/>
        </authorList>
    </citation>
    <scope>NUCLEOTIDE SEQUENCE [LARGE SCALE GENOMIC DNA]</scope>
    <source>
        <strain evidence="8 11">SER00230</strain>
    </source>
</reference>
<protein>
    <submittedName>
        <fullName evidence="8 9">sigma-E factor regulatory protein RseB</fullName>
    </submittedName>
</protein>
<dbReference type="NCBIfam" id="NF006990">
    <property type="entry name" value="PRK09455.1"/>
    <property type="match status" value="1"/>
</dbReference>
<comment type="subcellular location">
    <subcellularLocation>
        <location evidence="1">Periplasm</location>
    </subcellularLocation>
</comment>
<evidence type="ECO:0000256" key="2">
    <source>
        <dbReference type="ARBA" id="ARBA00008150"/>
    </source>
</evidence>
<dbReference type="InterPro" id="IPR038484">
    <property type="entry name" value="MucB/RseB_C_sf"/>
</dbReference>
<evidence type="ECO:0000259" key="6">
    <source>
        <dbReference type="Pfam" id="PF03888"/>
    </source>
</evidence>
<gene>
    <name evidence="9" type="primary">rseB</name>
    <name evidence="8" type="ORF">I5U13_22590</name>
    <name evidence="9" type="ORF">NCTC10036_02730</name>
</gene>
<proteinExistence type="inferred from homology"/>
<keyword evidence="11" id="KW-1185">Reference proteome</keyword>
<evidence type="ECO:0000256" key="1">
    <source>
        <dbReference type="ARBA" id="ARBA00004418"/>
    </source>
</evidence>
<dbReference type="PIRSF" id="PIRSF005427">
    <property type="entry name" value="RseB"/>
    <property type="match status" value="1"/>
</dbReference>
<dbReference type="EMBL" id="LR134493">
    <property type="protein sequence ID" value="VEI66653.1"/>
    <property type="molecule type" value="Genomic_DNA"/>
</dbReference>
<dbReference type="RefSeq" id="WP_126531641.1">
    <property type="nucleotide sequence ID" value="NZ_JADULK010000018.1"/>
</dbReference>
<dbReference type="InterPro" id="IPR005588">
    <property type="entry name" value="MucB_RseB"/>
</dbReference>
<dbReference type="Pfam" id="PF17188">
    <property type="entry name" value="MucB_RseB_C"/>
    <property type="match status" value="1"/>
</dbReference>
<evidence type="ECO:0000256" key="5">
    <source>
        <dbReference type="SAM" id="SignalP"/>
    </source>
</evidence>
<name>A0A448SG22_SERRU</name>
<evidence type="ECO:0000313" key="9">
    <source>
        <dbReference type="EMBL" id="VEI66653.1"/>
    </source>
</evidence>
<dbReference type="PANTHER" id="PTHR38782:SF1">
    <property type="entry name" value="SIGMA-E FACTOR REGULATORY PROTEIN RSEB"/>
    <property type="match status" value="1"/>
</dbReference>
<dbReference type="Proteomes" id="UP000281904">
    <property type="component" value="Chromosome"/>
</dbReference>
<feature type="domain" description="MucB/RseB N-terminal" evidence="6">
    <location>
        <begin position="29"/>
        <end position="196"/>
    </location>
</feature>
<comment type="similarity">
    <text evidence="2">Belongs to the RseB family.</text>
</comment>
<dbReference type="AlphaFoldDB" id="A0A448SG22"/>
<dbReference type="GO" id="GO:0045152">
    <property type="term" value="F:antisigma factor binding"/>
    <property type="evidence" value="ECO:0007669"/>
    <property type="project" value="TreeGrafter"/>
</dbReference>
<dbReference type="GO" id="GO:0032885">
    <property type="term" value="P:regulation of polysaccharide biosynthetic process"/>
    <property type="evidence" value="ECO:0007669"/>
    <property type="project" value="TreeGrafter"/>
</dbReference>
<evidence type="ECO:0000256" key="4">
    <source>
        <dbReference type="ARBA" id="ARBA00022764"/>
    </source>
</evidence>
<evidence type="ECO:0000259" key="7">
    <source>
        <dbReference type="Pfam" id="PF17188"/>
    </source>
</evidence>
<evidence type="ECO:0000313" key="8">
    <source>
        <dbReference type="EMBL" id="MBH1932448.1"/>
    </source>
</evidence>
<dbReference type="InterPro" id="IPR033434">
    <property type="entry name" value="MucB/RseB_N"/>
</dbReference>
<dbReference type="FunFam" id="2.50.20.10:FF:000003">
    <property type="entry name" value="Sigma-E factor regulatory protein RseB"/>
    <property type="match status" value="1"/>
</dbReference>
<dbReference type="CDD" id="cd16327">
    <property type="entry name" value="RseB"/>
    <property type="match status" value="1"/>
</dbReference>
<keyword evidence="3 5" id="KW-0732">Signal</keyword>
<dbReference type="Pfam" id="PF03888">
    <property type="entry name" value="MucB_RseB"/>
    <property type="match status" value="1"/>
</dbReference>
<evidence type="ECO:0000313" key="10">
    <source>
        <dbReference type="Proteomes" id="UP000281904"/>
    </source>
</evidence>
<dbReference type="Proteomes" id="UP000624159">
    <property type="component" value="Unassembled WGS sequence"/>
</dbReference>
<keyword evidence="4" id="KW-0574">Periplasm</keyword>
<dbReference type="InterPro" id="IPR033436">
    <property type="entry name" value="MucB/RseB_C"/>
</dbReference>